<protein>
    <submittedName>
        <fullName evidence="1">Uncharacterized protein</fullName>
    </submittedName>
</protein>
<proteinExistence type="predicted"/>
<evidence type="ECO:0000313" key="1">
    <source>
        <dbReference type="EMBL" id="QBK85679.1"/>
    </source>
</evidence>
<dbReference type="EMBL" id="MK500327">
    <property type="protein sequence ID" value="QBK85679.1"/>
    <property type="molecule type" value="Genomic_DNA"/>
</dbReference>
<reference evidence="1" key="1">
    <citation type="journal article" date="2019" name="MBio">
        <title>Virus Genomes from Deep Sea Sediments Expand the Ocean Megavirome and Support Independent Origins of Viral Gigantism.</title>
        <authorList>
            <person name="Backstrom D."/>
            <person name="Yutin N."/>
            <person name="Jorgensen S.L."/>
            <person name="Dharamshi J."/>
            <person name="Homa F."/>
            <person name="Zaremba-Niedwiedzka K."/>
            <person name="Spang A."/>
            <person name="Wolf Y.I."/>
            <person name="Koonin E.V."/>
            <person name="Ettema T.J."/>
        </authorList>
    </citation>
    <scope>NUCLEOTIDE SEQUENCE</scope>
</reference>
<gene>
    <name evidence="1" type="ORF">LCMAC101_02740</name>
</gene>
<sequence length="94" mass="11184">MEPKEKSHFVSRYRADISLKGEPVYALTYNLPKKREQKSWDITSFRPDPRNFLKKGTFYKGTVTFSRENLFDGTEILIPREIRIGKNKKFNNIR</sequence>
<organism evidence="1">
    <name type="scientific">Marseillevirus LCMAC101</name>
    <dbReference type="NCBI Taxonomy" id="2506602"/>
    <lineage>
        <taxon>Viruses</taxon>
        <taxon>Varidnaviria</taxon>
        <taxon>Bamfordvirae</taxon>
        <taxon>Nucleocytoviricota</taxon>
        <taxon>Megaviricetes</taxon>
        <taxon>Pimascovirales</taxon>
        <taxon>Pimascovirales incertae sedis</taxon>
        <taxon>Marseilleviridae</taxon>
    </lineage>
</organism>
<accession>A0A481YRL9</accession>
<name>A0A481YRL9_9VIRU</name>